<proteinExistence type="predicted"/>
<keyword evidence="3" id="KW-1185">Reference proteome</keyword>
<evidence type="ECO:0000256" key="1">
    <source>
        <dbReference type="SAM" id="MobiDB-lite"/>
    </source>
</evidence>
<dbReference type="EMBL" id="AXCN02001069">
    <property type="status" value="NOT_ANNOTATED_CDS"/>
    <property type="molecule type" value="Genomic_DNA"/>
</dbReference>
<accession>A0A182QEU5</accession>
<reference evidence="3" key="1">
    <citation type="submission" date="2014-01" db="EMBL/GenBank/DDBJ databases">
        <title>The Genome Sequence of Anopheles farauti FAR1 (V2).</title>
        <authorList>
            <consortium name="The Broad Institute Genomics Platform"/>
            <person name="Neafsey D.E."/>
            <person name="Besansky N."/>
            <person name="Howell P."/>
            <person name="Walton C."/>
            <person name="Young S.K."/>
            <person name="Zeng Q."/>
            <person name="Gargeya S."/>
            <person name="Fitzgerald M."/>
            <person name="Haas B."/>
            <person name="Abouelleil A."/>
            <person name="Allen A.W."/>
            <person name="Alvarado L."/>
            <person name="Arachchi H.M."/>
            <person name="Berlin A.M."/>
            <person name="Chapman S.B."/>
            <person name="Gainer-Dewar J."/>
            <person name="Goldberg J."/>
            <person name="Griggs A."/>
            <person name="Gujja S."/>
            <person name="Hansen M."/>
            <person name="Howarth C."/>
            <person name="Imamovic A."/>
            <person name="Ireland A."/>
            <person name="Larimer J."/>
            <person name="McCowan C."/>
            <person name="Murphy C."/>
            <person name="Pearson M."/>
            <person name="Poon T.W."/>
            <person name="Priest M."/>
            <person name="Roberts A."/>
            <person name="Saif S."/>
            <person name="Shea T."/>
            <person name="Sisk P."/>
            <person name="Sykes S."/>
            <person name="Wortman J."/>
            <person name="Nusbaum C."/>
            <person name="Birren B."/>
        </authorList>
    </citation>
    <scope>NUCLEOTIDE SEQUENCE [LARGE SCALE GENOMIC DNA]</scope>
    <source>
        <strain evidence="3">FAR1</strain>
    </source>
</reference>
<organism evidence="2 3">
    <name type="scientific">Anopheles farauti</name>
    <dbReference type="NCBI Taxonomy" id="69004"/>
    <lineage>
        <taxon>Eukaryota</taxon>
        <taxon>Metazoa</taxon>
        <taxon>Ecdysozoa</taxon>
        <taxon>Arthropoda</taxon>
        <taxon>Hexapoda</taxon>
        <taxon>Insecta</taxon>
        <taxon>Pterygota</taxon>
        <taxon>Neoptera</taxon>
        <taxon>Endopterygota</taxon>
        <taxon>Diptera</taxon>
        <taxon>Nematocera</taxon>
        <taxon>Culicoidea</taxon>
        <taxon>Culicidae</taxon>
        <taxon>Anophelinae</taxon>
        <taxon>Anopheles</taxon>
    </lineage>
</organism>
<name>A0A182QEU5_9DIPT</name>
<dbReference type="EMBL" id="AXCN02001068">
    <property type="status" value="NOT_ANNOTATED_CDS"/>
    <property type="molecule type" value="Genomic_DNA"/>
</dbReference>
<sequence length="300" mass="33163">MHMRTVSSFGHRNRGDGMRESVSECLSLSWCFATTENILDNIPASGSAGRVAKKAKNVSHRAQDICLRAARGEIFGSLYGPHDVLILVLSELVLFATTRGSGLKMKPDKRVDALASRLIRRKIISMSSCRRGYGLMEEREQGCPREGAASTLSDQILQHLAKDTPREMRRRRAHHAVLDRFEVEERGRVTGAGPAQRAEPFLAVLHVQALLAHRGQLAALRHEHHQEDGGRGGDEPEREARVPMAIGHGQPAQRPAEPDRYDATDGEPDVGGLPVVVPDAARLDRQDGDEHDQKHDVDER</sequence>
<feature type="compositionally biased region" description="Basic and acidic residues" evidence="1">
    <location>
        <begin position="281"/>
        <end position="300"/>
    </location>
</feature>
<evidence type="ECO:0000313" key="3">
    <source>
        <dbReference type="Proteomes" id="UP000075886"/>
    </source>
</evidence>
<feature type="compositionally biased region" description="Low complexity" evidence="1">
    <location>
        <begin position="270"/>
        <end position="279"/>
    </location>
</feature>
<dbReference type="AlphaFoldDB" id="A0A182QEU5"/>
<feature type="region of interest" description="Disordered" evidence="1">
    <location>
        <begin position="242"/>
        <end position="300"/>
    </location>
</feature>
<dbReference type="Proteomes" id="UP000075886">
    <property type="component" value="Unassembled WGS sequence"/>
</dbReference>
<dbReference type="VEuPathDB" id="VectorBase:AFAF008713"/>
<protein>
    <submittedName>
        <fullName evidence="2">Uncharacterized protein</fullName>
    </submittedName>
</protein>
<reference evidence="2" key="2">
    <citation type="submission" date="2020-05" db="UniProtKB">
        <authorList>
            <consortium name="EnsemblMetazoa"/>
        </authorList>
    </citation>
    <scope>IDENTIFICATION</scope>
    <source>
        <strain evidence="2">FAR1</strain>
    </source>
</reference>
<dbReference type="EnsemblMetazoa" id="AFAF008713-RA">
    <property type="protein sequence ID" value="AFAF008713-PA"/>
    <property type="gene ID" value="AFAF008713"/>
</dbReference>
<evidence type="ECO:0000313" key="2">
    <source>
        <dbReference type="EnsemblMetazoa" id="AFAF008713-PA"/>
    </source>
</evidence>